<dbReference type="PANTHER" id="PTHR46796">
    <property type="entry name" value="HTH-TYPE TRANSCRIPTIONAL ACTIVATOR RHAS-RELATED"/>
    <property type="match status" value="1"/>
</dbReference>
<keyword evidence="2" id="KW-0238">DNA-binding</keyword>
<dbReference type="InterPro" id="IPR009057">
    <property type="entry name" value="Homeodomain-like_sf"/>
</dbReference>
<dbReference type="STRING" id="1909395.BKM31_03385"/>
<dbReference type="SUPFAM" id="SSF46689">
    <property type="entry name" value="Homeodomain-like"/>
    <property type="match status" value="1"/>
</dbReference>
<proteinExistence type="predicted"/>
<sequence>MSIHSLPARPRPEPYEVRVRAARPQLRPYVLGWAGFRTPAVAGQPTRMLPLNAATLIVDFTGAGAFVTGPRSAAALVPQALWRHGVAVGLTPAGMAALTGTPMREVAGAAAVPLEELLGARQAGELAGRLAEQAGWAERFALLERWLAARLRPAGPDDLIMRAWRRLQEPPDGQLSEPGRKLREPGGRVTVEGVAAELGVSRRYLELGFRRVVGLSPKTVARVARFQRAVRALSRPAAVLDEAAVACGYADQPHLTREVRAMAGMTPGQLFAFVQDTGTAAH</sequence>
<protein>
    <recommendedName>
        <fullName evidence="4">HTH araC/xylS-type domain-containing protein</fullName>
    </recommendedName>
</protein>
<evidence type="ECO:0000256" key="2">
    <source>
        <dbReference type="ARBA" id="ARBA00023125"/>
    </source>
</evidence>
<dbReference type="PANTHER" id="PTHR46796:SF15">
    <property type="entry name" value="BLL1074 PROTEIN"/>
    <property type="match status" value="1"/>
</dbReference>
<dbReference type="AlphaFoldDB" id="A0A1U9ZRU0"/>
<evidence type="ECO:0000256" key="3">
    <source>
        <dbReference type="ARBA" id="ARBA00023163"/>
    </source>
</evidence>
<dbReference type="PROSITE" id="PS01124">
    <property type="entry name" value="HTH_ARAC_FAMILY_2"/>
    <property type="match status" value="1"/>
</dbReference>
<dbReference type="InterPro" id="IPR018060">
    <property type="entry name" value="HTH_AraC"/>
</dbReference>
<dbReference type="GO" id="GO:0043565">
    <property type="term" value="F:sequence-specific DNA binding"/>
    <property type="evidence" value="ECO:0007669"/>
    <property type="project" value="InterPro"/>
</dbReference>
<dbReference type="GO" id="GO:0003700">
    <property type="term" value="F:DNA-binding transcription factor activity"/>
    <property type="evidence" value="ECO:0007669"/>
    <property type="project" value="InterPro"/>
</dbReference>
<evidence type="ECO:0000256" key="1">
    <source>
        <dbReference type="ARBA" id="ARBA00023015"/>
    </source>
</evidence>
<organism evidence="5 6">
    <name type="scientific">[Actinomadura] parvosata subsp. kistnae</name>
    <dbReference type="NCBI Taxonomy" id="1909395"/>
    <lineage>
        <taxon>Bacteria</taxon>
        <taxon>Bacillati</taxon>
        <taxon>Actinomycetota</taxon>
        <taxon>Actinomycetes</taxon>
        <taxon>Streptosporangiales</taxon>
        <taxon>Streptosporangiaceae</taxon>
        <taxon>Nonomuraea</taxon>
    </lineage>
</organism>
<evidence type="ECO:0000259" key="4">
    <source>
        <dbReference type="PROSITE" id="PS01124"/>
    </source>
</evidence>
<reference evidence="6" key="1">
    <citation type="journal article" date="2017" name="Med. Chem. Commun.">
        <title>Nonomuraea sp. ATCC 55076 harbours the largest actinomycete chromosome to date and the kistamicin biosynthetic gene cluster.</title>
        <authorList>
            <person name="Nazari B."/>
            <person name="Forneris C.C."/>
            <person name="Gibson M.I."/>
            <person name="Moon K."/>
            <person name="Schramma K.R."/>
            <person name="Seyedsayamdost M.R."/>
        </authorList>
    </citation>
    <scope>NUCLEOTIDE SEQUENCE [LARGE SCALE GENOMIC DNA]</scope>
    <source>
        <strain evidence="6">ATCC 55076</strain>
    </source>
</reference>
<name>A0A1U9ZRU0_9ACTN</name>
<dbReference type="EMBL" id="CP017717">
    <property type="protein sequence ID" value="AQZ60676.1"/>
    <property type="molecule type" value="Genomic_DNA"/>
</dbReference>
<keyword evidence="3" id="KW-0804">Transcription</keyword>
<dbReference type="Pfam" id="PF12833">
    <property type="entry name" value="HTH_18"/>
    <property type="match status" value="1"/>
</dbReference>
<dbReference type="Proteomes" id="UP000190797">
    <property type="component" value="Chromosome"/>
</dbReference>
<dbReference type="InterPro" id="IPR050204">
    <property type="entry name" value="AraC_XylS_family_regulators"/>
</dbReference>
<accession>A0A1U9ZRU0</accession>
<dbReference type="Gene3D" id="1.10.10.60">
    <property type="entry name" value="Homeodomain-like"/>
    <property type="match status" value="1"/>
</dbReference>
<dbReference type="KEGG" id="noa:BKM31_03385"/>
<evidence type="ECO:0000313" key="6">
    <source>
        <dbReference type="Proteomes" id="UP000190797"/>
    </source>
</evidence>
<keyword evidence="1" id="KW-0805">Transcription regulation</keyword>
<dbReference type="OrthoDB" id="2559672at2"/>
<evidence type="ECO:0000313" key="5">
    <source>
        <dbReference type="EMBL" id="AQZ60676.1"/>
    </source>
</evidence>
<keyword evidence="6" id="KW-1185">Reference proteome</keyword>
<dbReference type="RefSeq" id="WP_080036736.1">
    <property type="nucleotide sequence ID" value="NZ_CP017717.1"/>
</dbReference>
<dbReference type="SMART" id="SM00342">
    <property type="entry name" value="HTH_ARAC"/>
    <property type="match status" value="1"/>
</dbReference>
<gene>
    <name evidence="5" type="ORF">BKM31_03385</name>
</gene>
<feature type="domain" description="HTH araC/xylS-type" evidence="4">
    <location>
        <begin position="165"/>
        <end position="273"/>
    </location>
</feature>